<keyword evidence="3" id="KW-0805">Transcription regulation</keyword>
<dbReference type="PROSITE" id="PS50090">
    <property type="entry name" value="MYB_LIKE"/>
    <property type="match status" value="1"/>
</dbReference>
<evidence type="ECO:0000256" key="6">
    <source>
        <dbReference type="ARBA" id="ARBA00023242"/>
    </source>
</evidence>
<keyword evidence="10" id="KW-1185">Reference proteome</keyword>
<evidence type="ECO:0000313" key="9">
    <source>
        <dbReference type="EMBL" id="KGN58208.1"/>
    </source>
</evidence>
<reference evidence="9 10" key="1">
    <citation type="journal article" date="2009" name="Nat. Genet.">
        <title>The genome of the cucumber, Cucumis sativus L.</title>
        <authorList>
            <person name="Huang S."/>
            <person name="Li R."/>
            <person name="Zhang Z."/>
            <person name="Li L."/>
            <person name="Gu X."/>
            <person name="Fan W."/>
            <person name="Lucas W.J."/>
            <person name="Wang X."/>
            <person name="Xie B."/>
            <person name="Ni P."/>
            <person name="Ren Y."/>
            <person name="Zhu H."/>
            <person name="Li J."/>
            <person name="Lin K."/>
            <person name="Jin W."/>
            <person name="Fei Z."/>
            <person name="Li G."/>
            <person name="Staub J."/>
            <person name="Kilian A."/>
            <person name="van der Vossen E.A."/>
            <person name="Wu Y."/>
            <person name="Guo J."/>
            <person name="He J."/>
            <person name="Jia Z."/>
            <person name="Ren Y."/>
            <person name="Tian G."/>
            <person name="Lu Y."/>
            <person name="Ruan J."/>
            <person name="Qian W."/>
            <person name="Wang M."/>
            <person name="Huang Q."/>
            <person name="Li B."/>
            <person name="Xuan Z."/>
            <person name="Cao J."/>
            <person name="Asan"/>
            <person name="Wu Z."/>
            <person name="Zhang J."/>
            <person name="Cai Q."/>
            <person name="Bai Y."/>
            <person name="Zhao B."/>
            <person name="Han Y."/>
            <person name="Li Y."/>
            <person name="Li X."/>
            <person name="Wang S."/>
            <person name="Shi Q."/>
            <person name="Liu S."/>
            <person name="Cho W.K."/>
            <person name="Kim J.Y."/>
            <person name="Xu Y."/>
            <person name="Heller-Uszynska K."/>
            <person name="Miao H."/>
            <person name="Cheng Z."/>
            <person name="Zhang S."/>
            <person name="Wu J."/>
            <person name="Yang Y."/>
            <person name="Kang H."/>
            <person name="Li M."/>
            <person name="Liang H."/>
            <person name="Ren X."/>
            <person name="Shi Z."/>
            <person name="Wen M."/>
            <person name="Jian M."/>
            <person name="Yang H."/>
            <person name="Zhang G."/>
            <person name="Yang Z."/>
            <person name="Chen R."/>
            <person name="Liu S."/>
            <person name="Li J."/>
            <person name="Ma L."/>
            <person name="Liu H."/>
            <person name="Zhou Y."/>
            <person name="Zhao J."/>
            <person name="Fang X."/>
            <person name="Li G."/>
            <person name="Fang L."/>
            <person name="Li Y."/>
            <person name="Liu D."/>
            <person name="Zheng H."/>
            <person name="Zhang Y."/>
            <person name="Qin N."/>
            <person name="Li Z."/>
            <person name="Yang G."/>
            <person name="Yang S."/>
            <person name="Bolund L."/>
            <person name="Kristiansen K."/>
            <person name="Zheng H."/>
            <person name="Li S."/>
            <person name="Zhang X."/>
            <person name="Yang H."/>
            <person name="Wang J."/>
            <person name="Sun R."/>
            <person name="Zhang B."/>
            <person name="Jiang S."/>
            <person name="Wang J."/>
            <person name="Du Y."/>
            <person name="Li S."/>
        </authorList>
    </citation>
    <scope>NUCLEOTIDE SEQUENCE [LARGE SCALE GENOMIC DNA]</scope>
    <source>
        <strain evidence="10">cv. 9930</strain>
    </source>
</reference>
<feature type="domain" description="HTH myb-type" evidence="8">
    <location>
        <begin position="22"/>
        <end position="78"/>
    </location>
</feature>
<dbReference type="GO" id="GO:0046394">
    <property type="term" value="P:carboxylic acid biosynthetic process"/>
    <property type="evidence" value="ECO:0007669"/>
    <property type="project" value="UniProtKB-ARBA"/>
</dbReference>
<reference evidence="9 10" key="4">
    <citation type="journal article" date="2011" name="BMC Genomics">
        <title>RNA-Seq improves annotation of protein-coding genes in the cucumber genome.</title>
        <authorList>
            <person name="Li Z."/>
            <person name="Zhang Z."/>
            <person name="Yan P."/>
            <person name="Huang S."/>
            <person name="Fei Z."/>
            <person name="Lin K."/>
        </authorList>
    </citation>
    <scope>NUCLEOTIDE SEQUENCE [LARGE SCALE GENOMIC DNA]</scope>
    <source>
        <strain evidence="10">cv. 9930</strain>
    </source>
</reference>
<organism evidence="9 10">
    <name type="scientific">Cucumis sativus</name>
    <name type="common">Cucumber</name>
    <dbReference type="NCBI Taxonomy" id="3659"/>
    <lineage>
        <taxon>Eukaryota</taxon>
        <taxon>Viridiplantae</taxon>
        <taxon>Streptophyta</taxon>
        <taxon>Embryophyta</taxon>
        <taxon>Tracheophyta</taxon>
        <taxon>Spermatophyta</taxon>
        <taxon>Magnoliopsida</taxon>
        <taxon>eudicotyledons</taxon>
        <taxon>Gunneridae</taxon>
        <taxon>Pentapetalae</taxon>
        <taxon>rosids</taxon>
        <taxon>fabids</taxon>
        <taxon>Cucurbitales</taxon>
        <taxon>Cucurbitaceae</taxon>
        <taxon>Benincaseae</taxon>
        <taxon>Cucumis</taxon>
    </lineage>
</organism>
<keyword evidence="4" id="KW-0238">DNA-binding</keyword>
<dbReference type="SUPFAM" id="SSF46689">
    <property type="entry name" value="Homeodomain-like"/>
    <property type="match status" value="1"/>
</dbReference>
<dbReference type="InterPro" id="IPR015495">
    <property type="entry name" value="Myb_TF_plants"/>
</dbReference>
<keyword evidence="2" id="KW-0677">Repeat</keyword>
<evidence type="ECO:0000256" key="2">
    <source>
        <dbReference type="ARBA" id="ARBA00022737"/>
    </source>
</evidence>
<dbReference type="InterPro" id="IPR009057">
    <property type="entry name" value="Homeodomain-like_sf"/>
</dbReference>
<reference evidence="9 10" key="3">
    <citation type="journal article" date="2010" name="BMC Genomics">
        <title>Transcriptome sequencing and comparative analysis of cucumber flowers with different sex types.</title>
        <authorList>
            <person name="Guo S."/>
            <person name="Zheng Y."/>
            <person name="Joung J.G."/>
            <person name="Liu S."/>
            <person name="Zhang Z."/>
            <person name="Crasta O.R."/>
            <person name="Sobral B.W."/>
            <person name="Xu Y."/>
            <person name="Huang S."/>
            <person name="Fei Z."/>
        </authorList>
    </citation>
    <scope>NUCLEOTIDE SEQUENCE [LARGE SCALE GENOMIC DNA]</scope>
    <source>
        <strain evidence="10">cv. 9930</strain>
    </source>
</reference>
<evidence type="ECO:0000256" key="4">
    <source>
        <dbReference type="ARBA" id="ARBA00023125"/>
    </source>
</evidence>
<dbReference type="STRING" id="3659.A0A0A0L8Q2"/>
<reference evidence="9 10" key="2">
    <citation type="journal article" date="2009" name="PLoS ONE">
        <title>An integrated genetic and cytogenetic map of the cucumber genome.</title>
        <authorList>
            <person name="Ren Y."/>
            <person name="Zhang Z."/>
            <person name="Liu J."/>
            <person name="Staub J.E."/>
            <person name="Han Y."/>
            <person name="Cheng Z."/>
            <person name="Li X."/>
            <person name="Lu J."/>
            <person name="Miao H."/>
            <person name="Kang H."/>
            <person name="Xie B."/>
            <person name="Gu X."/>
            <person name="Wang X."/>
            <person name="Du Y."/>
            <person name="Jin W."/>
            <person name="Huang S."/>
        </authorList>
    </citation>
    <scope>NUCLEOTIDE SEQUENCE [LARGE SCALE GENOMIC DNA]</scope>
    <source>
        <strain evidence="10">cv. 9930</strain>
    </source>
</reference>
<dbReference type="InterPro" id="IPR001005">
    <property type="entry name" value="SANT/Myb"/>
</dbReference>
<dbReference type="CDD" id="cd00167">
    <property type="entry name" value="SANT"/>
    <property type="match status" value="1"/>
</dbReference>
<dbReference type="EMBL" id="CM002924">
    <property type="protein sequence ID" value="KGN58208.1"/>
    <property type="molecule type" value="Genomic_DNA"/>
</dbReference>
<dbReference type="GO" id="GO:0005634">
    <property type="term" value="C:nucleus"/>
    <property type="evidence" value="ECO:0000318"/>
    <property type="project" value="GO_Central"/>
</dbReference>
<dbReference type="AlphaFoldDB" id="A0A0A0L8Q2"/>
<dbReference type="SMART" id="SM00717">
    <property type="entry name" value="SANT"/>
    <property type="match status" value="2"/>
</dbReference>
<dbReference type="PROSITE" id="PS51294">
    <property type="entry name" value="HTH_MYB"/>
    <property type="match status" value="1"/>
</dbReference>
<evidence type="ECO:0000256" key="1">
    <source>
        <dbReference type="ARBA" id="ARBA00004123"/>
    </source>
</evidence>
<dbReference type="Pfam" id="PF00249">
    <property type="entry name" value="Myb_DNA-binding"/>
    <property type="match status" value="1"/>
</dbReference>
<proteinExistence type="predicted"/>
<sequence>MQTIAVVSHRDRDMVRQPCCNKVGLKRGPWTVEEDHKLMNFILNNGIHCWRLVPKLAGLLRCGKSCRLRWINYLRPDLKRGAFTETEENQIIHLHSLLGNRTQEAIMPNFDFETKEIIPISSHMLSSDGSSNLVCKGIGYEMWMGQLESNSNASFSLEYCSSMNESLSIIKQNSVQFDSLDSLPSCSWDDGVPKFNKLEKDDIYSLGNGGGYYVDTFSH</sequence>
<dbReference type="Proteomes" id="UP000029981">
    <property type="component" value="Chromosome 3"/>
</dbReference>
<dbReference type="GO" id="GO:0000987">
    <property type="term" value="F:cis-regulatory region sequence-specific DNA binding"/>
    <property type="evidence" value="ECO:0000318"/>
    <property type="project" value="GO_Central"/>
</dbReference>
<gene>
    <name evidence="9" type="ORF">Csa_3G592130</name>
</gene>
<dbReference type="Gene3D" id="1.10.10.60">
    <property type="entry name" value="Homeodomain-like"/>
    <property type="match status" value="1"/>
</dbReference>
<dbReference type="GO" id="GO:0006355">
    <property type="term" value="P:regulation of DNA-templated transcription"/>
    <property type="evidence" value="ECO:0000318"/>
    <property type="project" value="GO_Central"/>
</dbReference>
<feature type="domain" description="Myb-like" evidence="7">
    <location>
        <begin position="22"/>
        <end position="74"/>
    </location>
</feature>
<evidence type="ECO:0000256" key="3">
    <source>
        <dbReference type="ARBA" id="ARBA00023015"/>
    </source>
</evidence>
<comment type="subcellular location">
    <subcellularLocation>
        <location evidence="1">Nucleus</location>
    </subcellularLocation>
</comment>
<dbReference type="PANTHER" id="PTHR47999:SF68">
    <property type="entry name" value="MYB DOMAIN PROTEIN 40"/>
    <property type="match status" value="1"/>
</dbReference>
<evidence type="ECO:0000259" key="7">
    <source>
        <dbReference type="PROSITE" id="PS50090"/>
    </source>
</evidence>
<dbReference type="FunFam" id="1.10.10.60:FF:000069">
    <property type="entry name" value="MYB transcription factor"/>
    <property type="match status" value="1"/>
</dbReference>
<keyword evidence="5" id="KW-0804">Transcription</keyword>
<keyword evidence="6" id="KW-0539">Nucleus</keyword>
<dbReference type="InterPro" id="IPR017930">
    <property type="entry name" value="Myb_dom"/>
</dbReference>
<evidence type="ECO:0000313" key="10">
    <source>
        <dbReference type="Proteomes" id="UP000029981"/>
    </source>
</evidence>
<protein>
    <submittedName>
        <fullName evidence="9">Uncharacterized protein</fullName>
    </submittedName>
</protein>
<dbReference type="Gramene" id="KGN58208">
    <property type="protein sequence ID" value="KGN58208"/>
    <property type="gene ID" value="Csa_3G592130"/>
</dbReference>
<dbReference type="PANTHER" id="PTHR47999">
    <property type="entry name" value="TRANSCRIPTION FACTOR MYB8-RELATED-RELATED"/>
    <property type="match status" value="1"/>
</dbReference>
<evidence type="ECO:0000259" key="8">
    <source>
        <dbReference type="PROSITE" id="PS51294"/>
    </source>
</evidence>
<evidence type="ECO:0000256" key="5">
    <source>
        <dbReference type="ARBA" id="ARBA00023163"/>
    </source>
</evidence>
<name>A0A0A0L8Q2_CUCSA</name>
<accession>A0A0A0L8Q2</accession>